<dbReference type="FunFam" id="3.40.50.300:FF:000646">
    <property type="entry name" value="U5 small nuclear ribonucleoprotein component"/>
    <property type="match status" value="1"/>
</dbReference>
<dbReference type="Gene3D" id="2.40.30.10">
    <property type="entry name" value="Translation factors"/>
    <property type="match status" value="1"/>
</dbReference>
<dbReference type="Pfam" id="PF03764">
    <property type="entry name" value="EFG_IV"/>
    <property type="match status" value="1"/>
</dbReference>
<dbReference type="CDD" id="cd04098">
    <property type="entry name" value="eEF2_C_snRNP"/>
    <property type="match status" value="1"/>
</dbReference>
<evidence type="ECO:0000313" key="15">
    <source>
        <dbReference type="Proteomes" id="UP000076078"/>
    </source>
</evidence>
<dbReference type="NCBIfam" id="TIGR00231">
    <property type="entry name" value="small_GTP"/>
    <property type="match status" value="1"/>
</dbReference>
<comment type="caution">
    <text evidence="14">The sequence shown here is derived from an EMBL/GenBank/DDBJ whole genome shotgun (WGS) entry which is preliminary data.</text>
</comment>
<dbReference type="SMART" id="SM00838">
    <property type="entry name" value="EFG_C"/>
    <property type="match status" value="1"/>
</dbReference>
<dbReference type="GO" id="GO:0030623">
    <property type="term" value="F:U5 snRNA binding"/>
    <property type="evidence" value="ECO:0007669"/>
    <property type="project" value="TreeGrafter"/>
</dbReference>
<dbReference type="Gene3D" id="3.30.230.10">
    <property type="match status" value="1"/>
</dbReference>
<dbReference type="FunFam" id="3.30.70.240:FF:000004">
    <property type="entry name" value="116 kDa U5 small nuclear ribonucleoprotein"/>
    <property type="match status" value="1"/>
</dbReference>
<dbReference type="Pfam" id="PF00009">
    <property type="entry name" value="GTP_EFTU"/>
    <property type="match status" value="1"/>
</dbReference>
<dbReference type="Gene3D" id="3.40.50.300">
    <property type="entry name" value="P-loop containing nucleotide triphosphate hydrolases"/>
    <property type="match status" value="1"/>
</dbReference>
<dbReference type="PANTHER" id="PTHR42908">
    <property type="entry name" value="TRANSLATION ELONGATION FACTOR-RELATED"/>
    <property type="match status" value="1"/>
</dbReference>
<name>A0A152A4D2_TIELA</name>
<dbReference type="Pfam" id="PF00679">
    <property type="entry name" value="EFG_C"/>
    <property type="match status" value="1"/>
</dbReference>
<dbReference type="Gene3D" id="3.90.1430.10">
    <property type="entry name" value="Yeast translation eEF2 (G' domain)"/>
    <property type="match status" value="1"/>
</dbReference>
<keyword evidence="15" id="KW-1185">Reference proteome</keyword>
<dbReference type="FunFam" id="3.30.230.10:FF:000009">
    <property type="entry name" value="116 kDa U5 small nuclear ribonucleoprotein component"/>
    <property type="match status" value="1"/>
</dbReference>
<evidence type="ECO:0000256" key="6">
    <source>
        <dbReference type="ARBA" id="ARBA00022741"/>
    </source>
</evidence>
<evidence type="ECO:0000256" key="7">
    <source>
        <dbReference type="ARBA" id="ARBA00022917"/>
    </source>
</evidence>
<evidence type="ECO:0000256" key="1">
    <source>
        <dbReference type="ARBA" id="ARBA00004123"/>
    </source>
</evidence>
<dbReference type="FunFam" id="3.30.70.870:FF:000002">
    <property type="entry name" value="Translation elongation factor 2"/>
    <property type="match status" value="1"/>
</dbReference>
<dbReference type="SUPFAM" id="SSF54980">
    <property type="entry name" value="EF-G C-terminal domain-like"/>
    <property type="match status" value="2"/>
</dbReference>
<keyword evidence="7" id="KW-0648">Protein biosynthesis</keyword>
<evidence type="ECO:0000256" key="2">
    <source>
        <dbReference type="ARBA" id="ARBA00004496"/>
    </source>
</evidence>
<keyword evidence="6" id="KW-0547">Nucleotide-binding</keyword>
<evidence type="ECO:0000256" key="11">
    <source>
        <dbReference type="ARBA" id="ARBA00031432"/>
    </source>
</evidence>
<dbReference type="PROSITE" id="PS51722">
    <property type="entry name" value="G_TR_2"/>
    <property type="match status" value="1"/>
</dbReference>
<evidence type="ECO:0000256" key="12">
    <source>
        <dbReference type="ARBA" id="ARBA00045974"/>
    </source>
</evidence>
<dbReference type="InterPro" id="IPR041095">
    <property type="entry name" value="EFG_II"/>
</dbReference>
<dbReference type="InterPro" id="IPR035655">
    <property type="entry name" value="U5-116kDa_C"/>
</dbReference>
<dbReference type="InterPro" id="IPR009000">
    <property type="entry name" value="Transl_B-barrel_sf"/>
</dbReference>
<dbReference type="GO" id="GO:0005829">
    <property type="term" value="C:cytosol"/>
    <property type="evidence" value="ECO:0007669"/>
    <property type="project" value="TreeGrafter"/>
</dbReference>
<dbReference type="GO" id="GO:0000398">
    <property type="term" value="P:mRNA splicing, via spliceosome"/>
    <property type="evidence" value="ECO:0007669"/>
    <property type="project" value="TreeGrafter"/>
</dbReference>
<keyword evidence="4" id="KW-0507">mRNA processing</keyword>
<proteinExistence type="predicted"/>
<dbReference type="SUPFAM" id="SSF54211">
    <property type="entry name" value="Ribosomal protein S5 domain 2-like"/>
    <property type="match status" value="1"/>
</dbReference>
<evidence type="ECO:0000256" key="3">
    <source>
        <dbReference type="ARBA" id="ARBA00018774"/>
    </source>
</evidence>
<dbReference type="STRING" id="361077.A0A152A4D2"/>
<evidence type="ECO:0000313" key="14">
    <source>
        <dbReference type="EMBL" id="KYR01100.1"/>
    </source>
</evidence>
<gene>
    <name evidence="14" type="ORF">DLAC_02200</name>
</gene>
<evidence type="ECO:0000256" key="10">
    <source>
        <dbReference type="ARBA" id="ARBA00023242"/>
    </source>
</evidence>
<evidence type="ECO:0000256" key="8">
    <source>
        <dbReference type="ARBA" id="ARBA00023134"/>
    </source>
</evidence>
<keyword evidence="14" id="KW-0687">Ribonucleoprotein</keyword>
<evidence type="ECO:0000256" key="4">
    <source>
        <dbReference type="ARBA" id="ARBA00022664"/>
    </source>
</evidence>
<dbReference type="FunCoup" id="A0A152A4D2">
    <property type="interactions" value="1215"/>
</dbReference>
<dbReference type="Pfam" id="PF14492">
    <property type="entry name" value="EFG_III"/>
    <property type="match status" value="1"/>
</dbReference>
<dbReference type="GO" id="GO:0046540">
    <property type="term" value="C:U4/U6 x U5 tri-snRNP complex"/>
    <property type="evidence" value="ECO:0007669"/>
    <property type="project" value="TreeGrafter"/>
</dbReference>
<dbReference type="CDD" id="cd01683">
    <property type="entry name" value="EF2_IV_snRNP"/>
    <property type="match status" value="1"/>
</dbReference>
<dbReference type="Gene3D" id="3.30.70.240">
    <property type="match status" value="1"/>
</dbReference>
<evidence type="ECO:0000259" key="13">
    <source>
        <dbReference type="PROSITE" id="PS51722"/>
    </source>
</evidence>
<dbReference type="AlphaFoldDB" id="A0A152A4D2"/>
<keyword evidence="8" id="KW-0342">GTP-binding</keyword>
<dbReference type="InterPro" id="IPR014721">
    <property type="entry name" value="Ribsml_uS5_D2-typ_fold_subgr"/>
</dbReference>
<dbReference type="EMBL" id="LODT01000011">
    <property type="protein sequence ID" value="KYR01100.1"/>
    <property type="molecule type" value="Genomic_DNA"/>
</dbReference>
<dbReference type="PRINTS" id="PR00315">
    <property type="entry name" value="ELONGATNFCT"/>
</dbReference>
<dbReference type="InterPro" id="IPR027417">
    <property type="entry name" value="P-loop_NTPase"/>
</dbReference>
<dbReference type="Pfam" id="PF16004">
    <property type="entry name" value="EFTUD2"/>
    <property type="match status" value="1"/>
</dbReference>
<dbReference type="InterPro" id="IPR000640">
    <property type="entry name" value="EFG_V-like"/>
</dbReference>
<reference evidence="14 15" key="1">
    <citation type="submission" date="2015-12" db="EMBL/GenBank/DDBJ databases">
        <title>Dictyostelia acquired genes for synthesis and detection of signals that induce cell-type specialization by lateral gene transfer from prokaryotes.</title>
        <authorList>
            <person name="Gloeckner G."/>
            <person name="Schaap P."/>
        </authorList>
    </citation>
    <scope>NUCLEOTIDE SEQUENCE [LARGE SCALE GENOMIC DNA]</scope>
    <source>
        <strain evidence="14 15">TK</strain>
    </source>
</reference>
<comment type="function">
    <text evidence="12">Required for pre-mRNA splicing as component of the spliceosome, including pre-catalytic, catalytic and post-catalytic spliceosomal complexes. Component of the U5 snRNP and the U4/U6-U5 tri-snRNP complex, a building block of the spliceosome. As a component of the minor spliceosome, involved in the splicing of U12-type introns in pre-mRNAs.</text>
</comment>
<keyword evidence="10" id="KW-0539">Nucleus</keyword>
<dbReference type="GO" id="GO:0006412">
    <property type="term" value="P:translation"/>
    <property type="evidence" value="ECO:0007669"/>
    <property type="project" value="UniProtKB-KW"/>
</dbReference>
<dbReference type="SUPFAM" id="SSF52540">
    <property type="entry name" value="P-loop containing nucleoside triphosphate hydrolases"/>
    <property type="match status" value="1"/>
</dbReference>
<dbReference type="GO" id="GO:0005525">
    <property type="term" value="F:GTP binding"/>
    <property type="evidence" value="ECO:0007669"/>
    <property type="project" value="UniProtKB-KW"/>
</dbReference>
<evidence type="ECO:0000256" key="9">
    <source>
        <dbReference type="ARBA" id="ARBA00023187"/>
    </source>
</evidence>
<dbReference type="InterPro" id="IPR005225">
    <property type="entry name" value="Small_GTP-bd"/>
</dbReference>
<dbReference type="CDD" id="cd04167">
    <property type="entry name" value="Snu114p"/>
    <property type="match status" value="1"/>
</dbReference>
<accession>A0A152A4D2</accession>
<dbReference type="Proteomes" id="UP000076078">
    <property type="component" value="Unassembled WGS sequence"/>
</dbReference>
<dbReference type="InterPro" id="IPR020568">
    <property type="entry name" value="Ribosomal_Su5_D2-typ_SF"/>
</dbReference>
<dbReference type="InterPro" id="IPR005517">
    <property type="entry name" value="Transl_elong_EFG/EF2_IV"/>
</dbReference>
<dbReference type="InterPro" id="IPR035647">
    <property type="entry name" value="EFG_III/V"/>
</dbReference>
<keyword evidence="5" id="KW-0747">Spliceosome</keyword>
<dbReference type="InterPro" id="IPR031157">
    <property type="entry name" value="G_TR_CS"/>
</dbReference>
<dbReference type="SMART" id="SM00889">
    <property type="entry name" value="EFG_IV"/>
    <property type="match status" value="1"/>
</dbReference>
<dbReference type="FunFam" id="2.40.30.10:FF:000029">
    <property type="entry name" value="116 kDa U5 small nuclear ribonucleoprotein component"/>
    <property type="match status" value="1"/>
</dbReference>
<dbReference type="InterPro" id="IPR000795">
    <property type="entry name" value="T_Tr_GTP-bd_dom"/>
</dbReference>
<organism evidence="14 15">
    <name type="scientific">Tieghemostelium lacteum</name>
    <name type="common">Slime mold</name>
    <name type="synonym">Dictyostelium lacteum</name>
    <dbReference type="NCBI Taxonomy" id="361077"/>
    <lineage>
        <taxon>Eukaryota</taxon>
        <taxon>Amoebozoa</taxon>
        <taxon>Evosea</taxon>
        <taxon>Eumycetozoa</taxon>
        <taxon>Dictyostelia</taxon>
        <taxon>Dictyosteliales</taxon>
        <taxon>Raperosteliaceae</taxon>
        <taxon>Tieghemostelium</taxon>
    </lineage>
</organism>
<evidence type="ECO:0000256" key="5">
    <source>
        <dbReference type="ARBA" id="ARBA00022728"/>
    </source>
</evidence>
<dbReference type="InterPro" id="IPR044121">
    <property type="entry name" value="Snu114_GTP-bd"/>
</dbReference>
<dbReference type="SUPFAM" id="SSF50447">
    <property type="entry name" value="Translation proteins"/>
    <property type="match status" value="1"/>
</dbReference>
<dbReference type="InParanoid" id="A0A152A4D2"/>
<protein>
    <recommendedName>
        <fullName evidence="3">116 kDa U5 small nuclear ribonucleoprotein component</fullName>
    </recommendedName>
    <alternativeName>
        <fullName evidence="11">U5 snRNP-specific protein, 116 kDa</fullName>
    </alternativeName>
</protein>
<comment type="subcellular location">
    <subcellularLocation>
        <location evidence="2">Cytoplasm</location>
    </subcellularLocation>
    <subcellularLocation>
        <location evidence="1">Nucleus</location>
    </subcellularLocation>
</comment>
<dbReference type="Gene3D" id="3.30.70.870">
    <property type="entry name" value="Elongation Factor G (Translational Gtpase), domain 3"/>
    <property type="match status" value="1"/>
</dbReference>
<sequence>MSDSLYDEFGNYIGSDIEDEEVVEEVVEEENRQNGYTNGVHINGDQPTIEETQEDEEMTDINSNAIVLHEDKNYYPDAEQVYKGAEVMVQDEDTQPLTQPIINPHRVKKFTIVEDDYPNTTFTKQFLMDLMNHPQLVRNVCLLGSIHHGKTTFMDMLYLQTHEKKWITSKPIKYTDTRKDEQERGISIKASPMSLVLPNANDKSYLINILDTPGHPNFSDEVSASMRLCDGAVIVIDALEGVMVHTEKLIKTAVQEGLAICVVLNKIDRLILELKLPPNDAYLKIKHTLDDVNAVLDKIVTVRPNSTNTPLRISPELGNVLFSCSEMGWCFSLDSFSKIYSQSFGGGFNFKEFAKRLWGNLYFHSDLRAFRKIPPPPSPDGEPPARSFVHFILNPLYKIISTIIGEDKKKVEGMLVDLGVQVPKQVLDMDVKPLLRCVMSAFFGKASSFVDLLVDNIPSPRDAQKERIERLYTGPMIGPYAEALRKCDPNGPLLVSVTKLLSKQDGSGFDCLARVMSGTIQTKSDVRVLGEKYSPLNDEDMSVEQINGLYISEARYKIEVESVPAGSWVLIDGIDNPIIKTATITTERDLKSQDSSDDDDDQWKAHIFRPLQFINRSVCKVAIEPINPTELPKMLEALRKVNKSYPLAQTKAEESGEHILLGTGELYLDCMLHDLRTMYSDIEIKVDDPVISLMETVVETSSLKCYADTQNKKNRLSMIAEPLDNHLAADIESGAISMEWTKKKRSEFFRQKYDWDSLSADNVWAFGPEFNGPNVLINDILPQEVNRTLLMGISDSVVRGFQWATKEGPLVDEPIRNVKFKLLGAEITSEPIQRSSGHIVPASRAVTHSSFLTATPRLMEPIYLVEIIAPGDCGPAIDAVLERRRGTRISQPLPKPGTPLYVTKALLPVLDSYGFETDLRSHTQGQAFCTATFDQWRIVPGDPLDRNIKLKPLEPSPSQHLARELLIKTRRRKGLSEDVNFNKHFDDELLLNLISNNK</sequence>
<dbReference type="PROSITE" id="PS00301">
    <property type="entry name" value="G_TR_1"/>
    <property type="match status" value="1"/>
</dbReference>
<dbReference type="GO" id="GO:0071007">
    <property type="term" value="C:U2-type catalytic step 2 spliceosome"/>
    <property type="evidence" value="ECO:0007669"/>
    <property type="project" value="TreeGrafter"/>
</dbReference>
<dbReference type="InterPro" id="IPR031950">
    <property type="entry name" value="EFTUD2_N"/>
</dbReference>
<dbReference type="OMA" id="YIFRPIR"/>
<dbReference type="GO" id="GO:0003924">
    <property type="term" value="F:GTPase activity"/>
    <property type="evidence" value="ECO:0007669"/>
    <property type="project" value="InterPro"/>
</dbReference>
<dbReference type="OrthoDB" id="364892at2759"/>
<dbReference type="PANTHER" id="PTHR42908:SF6">
    <property type="entry name" value="116 KDA U5 SMALL NUCLEAR RIBONUCLEOPROTEIN COMPONENT"/>
    <property type="match status" value="1"/>
</dbReference>
<feature type="domain" description="Tr-type G" evidence="13">
    <location>
        <begin position="135"/>
        <end position="362"/>
    </location>
</feature>
<keyword evidence="9" id="KW-0508">mRNA splicing</keyword>
<dbReference type="CDD" id="cd04090">
    <property type="entry name" value="EF2_II_snRNP"/>
    <property type="match status" value="1"/>
</dbReference>